<evidence type="ECO:0000313" key="2">
    <source>
        <dbReference type="EMBL" id="PQK12153.1"/>
    </source>
</evidence>
<dbReference type="Proteomes" id="UP000237441">
    <property type="component" value="Unassembled WGS sequence"/>
</dbReference>
<evidence type="ECO:0000256" key="1">
    <source>
        <dbReference type="SAM" id="MobiDB-lite"/>
    </source>
</evidence>
<accession>A0A2S7Y877</accession>
<comment type="caution">
    <text evidence="2">The sequence shown here is derived from an EMBL/GenBank/DDBJ whole genome shotgun (WGS) entry which is preliminary data.</text>
</comment>
<organism evidence="2 3">
    <name type="scientific">Beauveria bassiana</name>
    <name type="common">White muscardine disease fungus</name>
    <name type="synonym">Tritirachium shiotae</name>
    <dbReference type="NCBI Taxonomy" id="176275"/>
    <lineage>
        <taxon>Eukaryota</taxon>
        <taxon>Fungi</taxon>
        <taxon>Dikarya</taxon>
        <taxon>Ascomycota</taxon>
        <taxon>Pezizomycotina</taxon>
        <taxon>Sordariomycetes</taxon>
        <taxon>Hypocreomycetidae</taxon>
        <taxon>Hypocreales</taxon>
        <taxon>Cordycipitaceae</taxon>
        <taxon>Beauveria</taxon>
    </lineage>
</organism>
<gene>
    <name evidence="2" type="ORF">BB8028_0003g07710</name>
</gene>
<evidence type="ECO:0000313" key="3">
    <source>
        <dbReference type="Proteomes" id="UP000237441"/>
    </source>
</evidence>
<feature type="region of interest" description="Disordered" evidence="1">
    <location>
        <begin position="68"/>
        <end position="121"/>
    </location>
</feature>
<feature type="region of interest" description="Disordered" evidence="1">
    <location>
        <begin position="1"/>
        <end position="56"/>
    </location>
</feature>
<feature type="compositionally biased region" description="Polar residues" evidence="1">
    <location>
        <begin position="97"/>
        <end position="110"/>
    </location>
</feature>
<feature type="compositionally biased region" description="Basic and acidic residues" evidence="1">
    <location>
        <begin position="81"/>
        <end position="96"/>
    </location>
</feature>
<feature type="compositionally biased region" description="Basic residues" evidence="1">
    <location>
        <begin position="29"/>
        <end position="38"/>
    </location>
</feature>
<sequence length="236" mass="25945">MLPPPKMTLAVKRKGAASEVERDQPAPTVKRRCTRKICNRNGDAPKPSSSTRIPSSFFGCNVVESIEEEESQTSAITSTVKPEDGTLIHQEEESRSRITSTKVEQPASQQRIKREGSDAQDLVEYPVEQHSRRSAAPSPFASAHGAAQGRFIGPEELPSVVHGVLKYSPCNPGCCHCGWYNFYAVCGHQFKNEPYKCGVRQGRSGAAVFCGSPVPRHLVRDYIVNEPCVDCLDNPF</sequence>
<protein>
    <submittedName>
        <fullName evidence="2">Uncharacterized protein</fullName>
    </submittedName>
</protein>
<dbReference type="OrthoDB" id="4870669at2759"/>
<name>A0A2S7Y877_BEABA</name>
<dbReference type="AlphaFoldDB" id="A0A2S7Y877"/>
<reference evidence="2 3" key="1">
    <citation type="submission" date="2016-07" db="EMBL/GenBank/DDBJ databases">
        <title>Comparative genomics of the entomopathogenic fungus Beauveria bassiana.</title>
        <authorList>
            <person name="Valero Jimenez C.A."/>
            <person name="Zwaan B.J."/>
            <person name="Van Kan J.A."/>
            <person name="Takken W."/>
            <person name="Debets A.J."/>
            <person name="Schoustra S.E."/>
            <person name="Koenraadt C.J."/>
        </authorList>
    </citation>
    <scope>NUCLEOTIDE SEQUENCE [LARGE SCALE GENOMIC DNA]</scope>
    <source>
        <strain evidence="2 3">ARSEF 8028</strain>
    </source>
</reference>
<dbReference type="EMBL" id="JRHA01000003">
    <property type="protein sequence ID" value="PQK12153.1"/>
    <property type="molecule type" value="Genomic_DNA"/>
</dbReference>
<proteinExistence type="predicted"/>